<accession>A0A5S9WJX3</accession>
<keyword evidence="2" id="KW-1015">Disulfide bond</keyword>
<dbReference type="ExpressionAtlas" id="A0A5S9WJX3">
    <property type="expression patterns" value="baseline and differential"/>
</dbReference>
<dbReference type="Pfam" id="PF04043">
    <property type="entry name" value="PMEI"/>
    <property type="match status" value="1"/>
</dbReference>
<dbReference type="InterPro" id="IPR052421">
    <property type="entry name" value="PCW_Enzyme_Inhibitor"/>
</dbReference>
<feature type="signal peptide" evidence="4">
    <location>
        <begin position="1"/>
        <end position="23"/>
    </location>
</feature>
<dbReference type="Gene3D" id="1.20.140.40">
    <property type="entry name" value="Invertase/pectin methylesterase inhibitor family protein"/>
    <property type="match status" value="1"/>
</dbReference>
<proteinExistence type="inferred from homology"/>
<dbReference type="SMART" id="SM00856">
    <property type="entry name" value="PMEI"/>
    <property type="match status" value="1"/>
</dbReference>
<comment type="similarity">
    <text evidence="3">Belongs to the PMEI family.</text>
</comment>
<evidence type="ECO:0000313" key="7">
    <source>
        <dbReference type="Proteomes" id="UP000434276"/>
    </source>
</evidence>
<feature type="domain" description="Pectinesterase inhibitor" evidence="5">
    <location>
        <begin position="21"/>
        <end position="161"/>
    </location>
</feature>
<keyword evidence="1 4" id="KW-0732">Signal</keyword>
<sequence>MKMMKVMMLIVMMMMVMVMVSEGSIIEPTCKETPDFNLCVSLLNSDPRGSSADTSGLALILIDKIKGLATKTLNEINGLYKKRPELKRALDECSRRYKTILNADVPEAIEAISKGVPKFGEDGVIDAGVEASVCQGGFNGSSPLTSLTKSMQKISNVTRAIFYINSIVKEEACGSSWPSLALNIVSKACVVSLQNIQFNRGRTCW</sequence>
<dbReference type="EMBL" id="CACSHJ010000087">
    <property type="protein sequence ID" value="CAA0277364.1"/>
    <property type="molecule type" value="Genomic_DNA"/>
</dbReference>
<evidence type="ECO:0000256" key="1">
    <source>
        <dbReference type="ARBA" id="ARBA00022729"/>
    </source>
</evidence>
<organism evidence="6 7">
    <name type="scientific">Arabidopsis thaliana</name>
    <name type="common">Mouse-ear cress</name>
    <dbReference type="NCBI Taxonomy" id="3702"/>
    <lineage>
        <taxon>Eukaryota</taxon>
        <taxon>Viridiplantae</taxon>
        <taxon>Streptophyta</taxon>
        <taxon>Embryophyta</taxon>
        <taxon>Tracheophyta</taxon>
        <taxon>Spermatophyta</taxon>
        <taxon>Magnoliopsida</taxon>
        <taxon>eudicotyledons</taxon>
        <taxon>Gunneridae</taxon>
        <taxon>Pentapetalae</taxon>
        <taxon>rosids</taxon>
        <taxon>malvids</taxon>
        <taxon>Brassicales</taxon>
        <taxon>Brassicaceae</taxon>
        <taxon>Camelineae</taxon>
        <taxon>Arabidopsis</taxon>
    </lineage>
</organism>
<dbReference type="SUPFAM" id="SSF101148">
    <property type="entry name" value="Plant invertase/pectin methylesterase inhibitor"/>
    <property type="match status" value="1"/>
</dbReference>
<evidence type="ECO:0000259" key="5">
    <source>
        <dbReference type="SMART" id="SM00856"/>
    </source>
</evidence>
<name>A0A5S9WJX3_ARATH</name>
<evidence type="ECO:0000256" key="2">
    <source>
        <dbReference type="ARBA" id="ARBA00023157"/>
    </source>
</evidence>
<evidence type="ECO:0000256" key="4">
    <source>
        <dbReference type="SAM" id="SignalP"/>
    </source>
</evidence>
<dbReference type="PANTHER" id="PTHR36710:SF13">
    <property type="entry name" value="PUTATIVE-RELATED"/>
    <property type="match status" value="1"/>
</dbReference>
<dbReference type="OrthoDB" id="1918674at2759"/>
<dbReference type="InterPro" id="IPR006501">
    <property type="entry name" value="Pectinesterase_inhib_dom"/>
</dbReference>
<feature type="chain" id="PRO_5024918462" description="Pectinesterase inhibitor domain-containing protein" evidence="4">
    <location>
        <begin position="24"/>
        <end position="205"/>
    </location>
</feature>
<protein>
    <recommendedName>
        <fullName evidence="5">Pectinesterase inhibitor domain-containing protein</fullName>
    </recommendedName>
</protein>
<evidence type="ECO:0000256" key="3">
    <source>
        <dbReference type="ARBA" id="ARBA00038471"/>
    </source>
</evidence>
<dbReference type="FunFam" id="1.20.140.40:FF:000009">
    <property type="entry name" value="Invertase/pectin methylesterase inhibitor family protein"/>
    <property type="match status" value="1"/>
</dbReference>
<dbReference type="CDD" id="cd15796">
    <property type="entry name" value="CIF_like"/>
    <property type="match status" value="1"/>
</dbReference>
<dbReference type="GO" id="GO:0004857">
    <property type="term" value="F:enzyme inhibitor activity"/>
    <property type="evidence" value="ECO:0007669"/>
    <property type="project" value="InterPro"/>
</dbReference>
<evidence type="ECO:0000313" key="6">
    <source>
        <dbReference type="EMBL" id="CAA0277364.1"/>
    </source>
</evidence>
<dbReference type="InterPro" id="IPR035513">
    <property type="entry name" value="Invertase/methylesterase_inhib"/>
</dbReference>
<dbReference type="AlphaFoldDB" id="A0A5S9WJX3"/>
<reference evidence="6 7" key="1">
    <citation type="submission" date="2019-12" db="EMBL/GenBank/DDBJ databases">
        <authorList>
            <person name="Jiao W.-B."/>
            <person name="Schneeberger K."/>
        </authorList>
    </citation>
    <scope>NUCLEOTIDE SEQUENCE [LARGE SCALE GENOMIC DNA]</scope>
    <source>
        <strain evidence="7">cv. C24</strain>
    </source>
</reference>
<dbReference type="InterPro" id="IPR034087">
    <property type="entry name" value="C/VIF1"/>
</dbReference>
<dbReference type="NCBIfam" id="TIGR01614">
    <property type="entry name" value="PME_inhib"/>
    <property type="match status" value="1"/>
</dbReference>
<gene>
    <name evidence="6" type="ORF">C24_LOCUS3792</name>
</gene>
<dbReference type="PANTHER" id="PTHR36710">
    <property type="entry name" value="PECTINESTERASE INHIBITOR-LIKE"/>
    <property type="match status" value="1"/>
</dbReference>
<dbReference type="Proteomes" id="UP000434276">
    <property type="component" value="Unassembled WGS sequence"/>
</dbReference>